<dbReference type="Proteomes" id="UP001177140">
    <property type="component" value="Unassembled WGS sequence"/>
</dbReference>
<dbReference type="Pfam" id="PF02984">
    <property type="entry name" value="Cyclin_C"/>
    <property type="match status" value="1"/>
</dbReference>
<dbReference type="EMBL" id="JAJJMA010162772">
    <property type="protein sequence ID" value="MCL7035963.1"/>
    <property type="molecule type" value="Genomic_DNA"/>
</dbReference>
<sequence length="265" mass="30189">ICFGNVDELQKILSDDKEMVRENILAFITQVPPLLRYNNYEIDNKKRPSIDFMERVQKDINATTRVAEEYRLIPDTLYLTINYIDRYLSGNAMNRQQLQLLGVASMMIASKYEEICAPQVEEFCYITNNTYFKEEVLQMESNVLNYLKFEMTAPTPKCFLRRFIQVAQGGNEVSSLLLECLANYVAELSLLEYGMLCYSPSLIAASAVFLARFILAPAKRPWNATLGHYTHYQPSDLCECVKTLHGLLCNSNSSGLLAITSGNRP</sequence>
<feature type="non-terminal residue" evidence="8">
    <location>
        <position position="1"/>
    </location>
</feature>
<dbReference type="Pfam" id="PF00134">
    <property type="entry name" value="Cyclin_N"/>
    <property type="match status" value="1"/>
</dbReference>
<feature type="non-terminal residue" evidence="8">
    <location>
        <position position="265"/>
    </location>
</feature>
<dbReference type="InterPro" id="IPR039361">
    <property type="entry name" value="Cyclin"/>
</dbReference>
<evidence type="ECO:0000259" key="6">
    <source>
        <dbReference type="SMART" id="SM00385"/>
    </source>
</evidence>
<dbReference type="InterPro" id="IPR013763">
    <property type="entry name" value="Cyclin-like_dom"/>
</dbReference>
<keyword evidence="2" id="KW-0132">Cell division</keyword>
<evidence type="ECO:0000256" key="5">
    <source>
        <dbReference type="RuleBase" id="RU000383"/>
    </source>
</evidence>
<dbReference type="PANTHER" id="PTHR10177">
    <property type="entry name" value="CYCLINS"/>
    <property type="match status" value="1"/>
</dbReference>
<dbReference type="InterPro" id="IPR036915">
    <property type="entry name" value="Cyclin-like_sf"/>
</dbReference>
<feature type="domain" description="Cyclin-like" evidence="6">
    <location>
        <begin position="51"/>
        <end position="145"/>
    </location>
</feature>
<dbReference type="InterPro" id="IPR004367">
    <property type="entry name" value="Cyclin_C-dom"/>
</dbReference>
<evidence type="ECO:0000256" key="3">
    <source>
        <dbReference type="ARBA" id="ARBA00023127"/>
    </source>
</evidence>
<evidence type="ECO:0000256" key="1">
    <source>
        <dbReference type="ARBA" id="ARBA00006955"/>
    </source>
</evidence>
<evidence type="ECO:0000313" key="8">
    <source>
        <dbReference type="EMBL" id="MCL7035963.1"/>
    </source>
</evidence>
<evidence type="ECO:0000259" key="7">
    <source>
        <dbReference type="SMART" id="SM01332"/>
    </source>
</evidence>
<dbReference type="AlphaFoldDB" id="A0AA41SKK6"/>
<feature type="domain" description="Cyclin-like" evidence="6">
    <location>
        <begin position="158"/>
        <end position="246"/>
    </location>
</feature>
<comment type="similarity">
    <text evidence="1">Belongs to the cyclin family. Cyclin AB subfamily.</text>
</comment>
<feature type="domain" description="Cyclin C-terminal" evidence="7">
    <location>
        <begin position="154"/>
        <end position="265"/>
    </location>
</feature>
<evidence type="ECO:0000256" key="4">
    <source>
        <dbReference type="ARBA" id="ARBA00023306"/>
    </source>
</evidence>
<dbReference type="GO" id="GO:0016538">
    <property type="term" value="F:cyclin-dependent protein serine/threonine kinase regulator activity"/>
    <property type="evidence" value="ECO:0007669"/>
    <property type="project" value="InterPro"/>
</dbReference>
<organism evidence="8 9">
    <name type="scientific">Papaver nudicaule</name>
    <name type="common">Iceland poppy</name>
    <dbReference type="NCBI Taxonomy" id="74823"/>
    <lineage>
        <taxon>Eukaryota</taxon>
        <taxon>Viridiplantae</taxon>
        <taxon>Streptophyta</taxon>
        <taxon>Embryophyta</taxon>
        <taxon>Tracheophyta</taxon>
        <taxon>Spermatophyta</taxon>
        <taxon>Magnoliopsida</taxon>
        <taxon>Ranunculales</taxon>
        <taxon>Papaveraceae</taxon>
        <taxon>Papaveroideae</taxon>
        <taxon>Papaver</taxon>
    </lineage>
</organism>
<protein>
    <recommendedName>
        <fullName evidence="10">Cyclin A</fullName>
    </recommendedName>
</protein>
<dbReference type="SMART" id="SM00385">
    <property type="entry name" value="CYCLIN"/>
    <property type="match status" value="2"/>
</dbReference>
<dbReference type="Gene3D" id="1.10.472.10">
    <property type="entry name" value="Cyclin-like"/>
    <property type="match status" value="2"/>
</dbReference>
<accession>A0AA41SKK6</accession>
<dbReference type="FunFam" id="1.10.472.10:FF:000001">
    <property type="entry name" value="G2/mitotic-specific cyclin"/>
    <property type="match status" value="1"/>
</dbReference>
<keyword evidence="3 5" id="KW-0195">Cyclin</keyword>
<dbReference type="PIRSF" id="PIRSF001771">
    <property type="entry name" value="Cyclin_A_B_D_E"/>
    <property type="match status" value="1"/>
</dbReference>
<evidence type="ECO:0000313" key="9">
    <source>
        <dbReference type="Proteomes" id="UP001177140"/>
    </source>
</evidence>
<dbReference type="SMART" id="SM01332">
    <property type="entry name" value="Cyclin_C"/>
    <property type="match status" value="1"/>
</dbReference>
<keyword evidence="9" id="KW-1185">Reference proteome</keyword>
<name>A0AA41SKK6_PAPNU</name>
<dbReference type="FunFam" id="1.10.472.10:FF:000220">
    <property type="entry name" value="Cyclin superfamily protein, putative"/>
    <property type="match status" value="1"/>
</dbReference>
<dbReference type="GO" id="GO:0051301">
    <property type="term" value="P:cell division"/>
    <property type="evidence" value="ECO:0007669"/>
    <property type="project" value="UniProtKB-KW"/>
</dbReference>
<evidence type="ECO:0000256" key="2">
    <source>
        <dbReference type="ARBA" id="ARBA00022618"/>
    </source>
</evidence>
<reference evidence="8" key="1">
    <citation type="submission" date="2022-03" db="EMBL/GenBank/DDBJ databases">
        <title>A functionally conserved STORR gene fusion in Papaver species that diverged 16.8 million years ago.</title>
        <authorList>
            <person name="Catania T."/>
        </authorList>
    </citation>
    <scope>NUCLEOTIDE SEQUENCE</scope>
    <source>
        <strain evidence="8">S-191538</strain>
    </source>
</reference>
<dbReference type="InterPro" id="IPR006671">
    <property type="entry name" value="Cyclin_N"/>
</dbReference>
<dbReference type="GO" id="GO:0044772">
    <property type="term" value="P:mitotic cell cycle phase transition"/>
    <property type="evidence" value="ECO:0007669"/>
    <property type="project" value="InterPro"/>
</dbReference>
<keyword evidence="4" id="KW-0131">Cell cycle</keyword>
<dbReference type="SUPFAM" id="SSF47954">
    <property type="entry name" value="Cyclin-like"/>
    <property type="match status" value="2"/>
</dbReference>
<proteinExistence type="inferred from homology"/>
<evidence type="ECO:0008006" key="10">
    <source>
        <dbReference type="Google" id="ProtNLM"/>
    </source>
</evidence>
<comment type="caution">
    <text evidence="8">The sequence shown here is derived from an EMBL/GenBank/DDBJ whole genome shotgun (WGS) entry which is preliminary data.</text>
</comment>
<dbReference type="InterPro" id="IPR046965">
    <property type="entry name" value="Cyclin_A/B-like"/>
</dbReference>
<gene>
    <name evidence="8" type="ORF">MKW94_010135</name>
</gene>